<gene>
    <name evidence="1" type="ORF">SCNU_02942</name>
</gene>
<accession>F1YFI5</accession>
<dbReference type="Proteomes" id="UP000035065">
    <property type="component" value="Unassembled WGS sequence"/>
</dbReference>
<dbReference type="STRING" id="644548.SCNU_02942"/>
<organism evidence="1 2">
    <name type="scientific">Gordonia neofelifaecis NRRL B-59395</name>
    <dbReference type="NCBI Taxonomy" id="644548"/>
    <lineage>
        <taxon>Bacteria</taxon>
        <taxon>Bacillati</taxon>
        <taxon>Actinomycetota</taxon>
        <taxon>Actinomycetes</taxon>
        <taxon>Mycobacteriales</taxon>
        <taxon>Gordoniaceae</taxon>
        <taxon>Gordonia</taxon>
    </lineage>
</organism>
<dbReference type="AlphaFoldDB" id="F1YFI5"/>
<keyword evidence="2" id="KW-1185">Reference proteome</keyword>
<evidence type="ECO:0000313" key="2">
    <source>
        <dbReference type="Proteomes" id="UP000035065"/>
    </source>
</evidence>
<dbReference type="OrthoDB" id="9873597at2"/>
<dbReference type="EMBL" id="AEUD01000002">
    <property type="protein sequence ID" value="EGD56473.1"/>
    <property type="molecule type" value="Genomic_DNA"/>
</dbReference>
<sequence length="106" mass="11289">MDIAQHETIRLDLDDLARLTVAQREVVSTLADCASALDDGDLCDWGDVGPPRRAADTTLECLHDLAARLRGCGIAVDAVAADLGRANRDFEEAEATAVVAVRGRSQ</sequence>
<proteinExistence type="predicted"/>
<protein>
    <submittedName>
        <fullName evidence="1">Uncharacterized protein</fullName>
    </submittedName>
</protein>
<dbReference type="RefSeq" id="WP_009677857.1">
    <property type="nucleotide sequence ID" value="NZ_AEUD01000002.1"/>
</dbReference>
<name>F1YFI5_9ACTN</name>
<comment type="caution">
    <text evidence="1">The sequence shown here is derived from an EMBL/GenBank/DDBJ whole genome shotgun (WGS) entry which is preliminary data.</text>
</comment>
<reference evidence="1 2" key="1">
    <citation type="journal article" date="2011" name="J. Bacteriol.">
        <title>Draft Genome Sequence of Gordonia neofelifaecis NRRL B-59395, a Cholesterol-Degrading Actinomycete.</title>
        <authorList>
            <person name="Ge F."/>
            <person name="Li W."/>
            <person name="Chen G."/>
            <person name="Liu Y."/>
            <person name="Zhang G."/>
            <person name="Yong B."/>
            <person name="Wang Q."/>
            <person name="Wang N."/>
            <person name="Huang Z."/>
            <person name="Li W."/>
            <person name="Wang J."/>
            <person name="Wu C."/>
            <person name="Xie Q."/>
            <person name="Liu G."/>
        </authorList>
    </citation>
    <scope>NUCLEOTIDE SEQUENCE [LARGE SCALE GENOMIC DNA]</scope>
    <source>
        <strain evidence="1 2">NRRL B-59395</strain>
    </source>
</reference>
<dbReference type="eggNOG" id="ENOG5031W2B">
    <property type="taxonomic scope" value="Bacteria"/>
</dbReference>
<evidence type="ECO:0000313" key="1">
    <source>
        <dbReference type="EMBL" id="EGD56473.1"/>
    </source>
</evidence>